<feature type="domain" description="Apple" evidence="2">
    <location>
        <begin position="1032"/>
        <end position="1076"/>
    </location>
</feature>
<reference evidence="5" key="1">
    <citation type="submission" date="2022-10" db="EMBL/GenBank/DDBJ databases">
        <title>Tapping the CABI collections for fungal endophytes: first genome assemblies for Collariella, Neodidymelliopsis, Ascochyta clinopodiicola, Didymella pomorum, Didymosphaeria variabile, Neocosmospora piperis and Neocucurbitaria cava.</title>
        <authorList>
            <person name="Hill R."/>
        </authorList>
    </citation>
    <scope>NUCLEOTIDE SEQUENCE</scope>
    <source>
        <strain evidence="5">IMI 355091</strain>
    </source>
</reference>
<dbReference type="Pfam" id="PF14295">
    <property type="entry name" value="PAN_4"/>
    <property type="match status" value="4"/>
</dbReference>
<feature type="region of interest" description="Disordered" evidence="1">
    <location>
        <begin position="970"/>
        <end position="1012"/>
    </location>
</feature>
<proteinExistence type="predicted"/>
<feature type="region of interest" description="Disordered" evidence="1">
    <location>
        <begin position="1298"/>
        <end position="1384"/>
    </location>
</feature>
<evidence type="ECO:0000259" key="4">
    <source>
        <dbReference type="Pfam" id="PF23865"/>
    </source>
</evidence>
<feature type="domain" description="Apple" evidence="2">
    <location>
        <begin position="259"/>
        <end position="300"/>
    </location>
</feature>
<dbReference type="OrthoDB" id="160645at2759"/>
<feature type="domain" description="Apple" evidence="2">
    <location>
        <begin position="150"/>
        <end position="190"/>
    </location>
</feature>
<feature type="compositionally biased region" description="Low complexity" evidence="1">
    <location>
        <begin position="1324"/>
        <end position="1371"/>
    </location>
</feature>
<name>A0A9W8ZGU7_9PLEO</name>
<dbReference type="Pfam" id="PF23865">
    <property type="entry name" value="DUF7223"/>
    <property type="match status" value="1"/>
</dbReference>
<protein>
    <recommendedName>
        <fullName evidence="7">Apple domain-containing protein</fullName>
    </recommendedName>
</protein>
<dbReference type="Pfam" id="PF22974">
    <property type="entry name" value="DUF7029"/>
    <property type="match status" value="1"/>
</dbReference>
<dbReference type="EMBL" id="JAPEVA010000016">
    <property type="protein sequence ID" value="KAJ4408377.1"/>
    <property type="molecule type" value="Genomic_DNA"/>
</dbReference>
<dbReference type="InterPro" id="IPR003609">
    <property type="entry name" value="Pan_app"/>
</dbReference>
<dbReference type="Proteomes" id="UP001140510">
    <property type="component" value="Unassembled WGS sequence"/>
</dbReference>
<evidence type="ECO:0000259" key="2">
    <source>
        <dbReference type="Pfam" id="PF14295"/>
    </source>
</evidence>
<comment type="caution">
    <text evidence="5">The sequence shown here is derived from an EMBL/GenBank/DDBJ whole genome shotgun (WGS) entry which is preliminary data.</text>
</comment>
<feature type="compositionally biased region" description="Polar residues" evidence="1">
    <location>
        <begin position="1372"/>
        <end position="1384"/>
    </location>
</feature>
<accession>A0A9W8ZGU7</accession>
<dbReference type="PANTHER" id="PTHR33946:SF4">
    <property type="entry name" value="COAGULATION FACTOR XI"/>
    <property type="match status" value="1"/>
</dbReference>
<evidence type="ECO:0008006" key="7">
    <source>
        <dbReference type="Google" id="ProtNLM"/>
    </source>
</evidence>
<dbReference type="InterPro" id="IPR054293">
    <property type="entry name" value="DUF7029"/>
</dbReference>
<feature type="compositionally biased region" description="Low complexity" evidence="1">
    <location>
        <begin position="981"/>
        <end position="996"/>
    </location>
</feature>
<sequence length="1559" mass="165253">MPAITEEKAYVARRATDELSCWDNHSDGKTFTAKNGDWEIVCGKDYAGGDMGASSPGSFEECIKDCDSTPGCIDVSFAWPNSCYKKNKLTIALDNNSIWTARKKVTPSTGGSGTDTKTPSVTKAVTCEGKADDGVKYKSKKGTFLIECGFDHYGGDIGSSSTDSFAACIEDCAATDGCVDISYVWGACYKKGTVNEGGIAGHVWSAKLVASDPDPSATSTTSTATATAEATAAPITCPSSNGKTPTIASGGTYEIACGTDYGGGDFKAVEAATFDLCLKACDDNDACQALAYVAPTCYLKNEVNKANSVAHVWGAVVKKAAKDAFAFPTIPDKALESGATESMMAEVLTLPPMPTATLGPVSPPGIDMGGLGVLTPDPKTELWFGGSAAEMKDEESGAVTVRISVDYKYPSIVLDHSIYIKNVDCSSGSLQGKFENQLAFTHAADSWPAKAPLLLITSAKSCGNGDQNSFWLAQSISFDMGASTFSAPGSAVELADIYNEMDIDFGKIEINNSTSNSSMGTDGDDLSCGKPDSPFVDGLPAVACGMSFDKSLDDNLGYYAANGDDEQHVLASAGADTSNSTELSVNVRRGFNKRWSFKSVFKAVAKAAVSVVKQAVVVVAKQVAATVVSVAKTAAKVAVAVVKTTVKVGIAVATNWVKLAKFVVTGNYDNSLTLPIDLTGTGLTKTTPWEGTTGFKFYDYKPDREGAKWKKSKINLERVATELLKAPGEADPEPGIELWCVDCGVKGKFVAKGSLSATPLSGLKKAQVGVHGNMYVGAFLGVNAFTKYEKTIKKELMKRNLAGWEIPKIVSLGPAISLSTQATFSIEAEGQLLAGASLNWPAFEATLDFVDTRKSTQSGWTPQITKKFDAHGELTATAALGLPVTLSFGIDILSGKIKKEIELSDIPALTAEAKLEFDLGTSKTQFGSDDCQGIEWDIALTNELRIDLPGTEGWKLNGWKSPPLAKGCIGRKRIPSDDETSSTTSTISMTSTTSTPTPTPTPTGLQCPDANGKTYTDAGAQKKQYTVTCNKDAAGADITWAMRPSMESCMEWCGTVSSCVGIVFAPKRTDQNCWLKSGYPALIANPSPNTDPIHSSMTTQPTLTILSMYYADRDITPYAKQNVARGSQLVIDTNNIVGWANGDPWPGNQKSISMLFSYGNELRTFVCIGGTGTYVLNPGPASSQPNVQVVPGYESMSGVSNINIVAIAYGPRAITDRAVFQDMYNAIRNAGGRWQYTNANFRIDTWPGIGKTGIVWYKNLDGNYLVSNPARENNYNFFYNARWSKRQEQEGNMIDATPVKEGENSQPTIVGASPAQNTPDAEITPSVTPTASADTSASADTASETPSATPATSTASETSSKTSTTPSATSSDFPQLTVSNSTMNGTSNATDVDFVNFDIVDTTNSLKLNPSLNGNIFLSLVGDTTDLSNLTSGSFTGDSASKTIFGDSSDRLLHYYPDVLASTGASRLRLASWDKIPKGAKLVTLSQLEVEGETMMLGIDTKGNYLWPFVCGIKGQLNKIFLVNDPVNGGVALQKESMKFTVTGGEAYSCEPVALMIKV</sequence>
<evidence type="ECO:0000313" key="5">
    <source>
        <dbReference type="EMBL" id="KAJ4408377.1"/>
    </source>
</evidence>
<evidence type="ECO:0000313" key="6">
    <source>
        <dbReference type="Proteomes" id="UP001140510"/>
    </source>
</evidence>
<evidence type="ECO:0000256" key="1">
    <source>
        <dbReference type="SAM" id="MobiDB-lite"/>
    </source>
</evidence>
<feature type="compositionally biased region" description="Polar residues" evidence="1">
    <location>
        <begin position="1304"/>
        <end position="1319"/>
    </location>
</feature>
<feature type="domain" description="DUF7223" evidence="4">
    <location>
        <begin position="736"/>
        <end position="918"/>
    </location>
</feature>
<keyword evidence="6" id="KW-1185">Reference proteome</keyword>
<gene>
    <name evidence="5" type="ORF">N0V91_003381</name>
</gene>
<dbReference type="Gene3D" id="3.50.4.10">
    <property type="entry name" value="Hepatocyte Growth Factor"/>
    <property type="match status" value="1"/>
</dbReference>
<feature type="domain" description="Apple" evidence="2">
    <location>
        <begin position="45"/>
        <end position="85"/>
    </location>
</feature>
<organism evidence="5 6">
    <name type="scientific">Didymella pomorum</name>
    <dbReference type="NCBI Taxonomy" id="749634"/>
    <lineage>
        <taxon>Eukaryota</taxon>
        <taxon>Fungi</taxon>
        <taxon>Dikarya</taxon>
        <taxon>Ascomycota</taxon>
        <taxon>Pezizomycotina</taxon>
        <taxon>Dothideomycetes</taxon>
        <taxon>Pleosporomycetidae</taxon>
        <taxon>Pleosporales</taxon>
        <taxon>Pleosporineae</taxon>
        <taxon>Didymellaceae</taxon>
        <taxon>Didymella</taxon>
    </lineage>
</organism>
<dbReference type="PANTHER" id="PTHR33946">
    <property type="match status" value="1"/>
</dbReference>
<evidence type="ECO:0000259" key="3">
    <source>
        <dbReference type="Pfam" id="PF22974"/>
    </source>
</evidence>
<feature type="domain" description="DUF7029" evidence="3">
    <location>
        <begin position="405"/>
        <end position="502"/>
    </location>
</feature>
<dbReference type="InterPro" id="IPR055647">
    <property type="entry name" value="DUF7223"/>
</dbReference>